<dbReference type="PROSITE" id="PS51257">
    <property type="entry name" value="PROKAR_LIPOPROTEIN"/>
    <property type="match status" value="1"/>
</dbReference>
<gene>
    <name evidence="3" type="ORF">EA473_04750</name>
</gene>
<name>A0A3N6PFP5_NATCH</name>
<evidence type="ECO:0000313" key="3">
    <source>
        <dbReference type="EMBL" id="RQG96435.1"/>
    </source>
</evidence>
<dbReference type="Proteomes" id="UP000282323">
    <property type="component" value="Unassembled WGS sequence"/>
</dbReference>
<dbReference type="AlphaFoldDB" id="A0A3N6PFP5"/>
<dbReference type="Pfam" id="PF25934">
    <property type="entry name" value="DUF7979"/>
    <property type="match status" value="1"/>
</dbReference>
<dbReference type="OrthoDB" id="188205at2157"/>
<keyword evidence="4" id="KW-1185">Reference proteome</keyword>
<feature type="compositionally biased region" description="Acidic residues" evidence="1">
    <location>
        <begin position="36"/>
        <end position="67"/>
    </location>
</feature>
<comment type="caution">
    <text evidence="3">The sequence shown here is derived from an EMBL/GenBank/DDBJ whole genome shotgun (WGS) entry which is preliminary data.</text>
</comment>
<evidence type="ECO:0000259" key="2">
    <source>
        <dbReference type="Pfam" id="PF25934"/>
    </source>
</evidence>
<dbReference type="RefSeq" id="WP_124194503.1">
    <property type="nucleotide sequence ID" value="NZ_REGA01000003.1"/>
</dbReference>
<dbReference type="EMBL" id="REGA01000003">
    <property type="protein sequence ID" value="RQG96435.1"/>
    <property type="molecule type" value="Genomic_DNA"/>
</dbReference>
<sequence>MNRRTVLAFAGFGLTSTVAGCVDDAFDQTAGTDPGDSVEDEDRETDDGGNEDRETDDGGDEWTDIDPDFEQCNASIIPYSRLPDEAKREVDRALETGVYESGGDLWFTHAVGPNSVVEKDGTYYDWDVEVVETGSRLRLEETTPTWPGTHDLEVVNDTDETVVVSVTVSDDEGDVVFEREDIEARPDDEIDSTDRPSLPITNEYGPFEIHTTVDGDRREPGTWDIRRDTGGTADLVVTIEGTEIRTHHVALHTCVEEYHTE</sequence>
<evidence type="ECO:0000256" key="1">
    <source>
        <dbReference type="SAM" id="MobiDB-lite"/>
    </source>
</evidence>
<feature type="region of interest" description="Disordered" evidence="1">
    <location>
        <begin position="25"/>
        <end position="67"/>
    </location>
</feature>
<feature type="domain" description="DUF7979" evidence="2">
    <location>
        <begin position="74"/>
        <end position="124"/>
    </location>
</feature>
<reference evidence="3 4" key="1">
    <citation type="submission" date="2018-10" db="EMBL/GenBank/DDBJ databases">
        <title>Natrarchaeobius chitinivorans gen. nov., sp. nov., and Natrarchaeobius haloalkaliphilus sp. nov., alkaliphilic, chitin-utilizing haloarchaea from hypersaline alkaline lakes.</title>
        <authorList>
            <person name="Sorokin D.Y."/>
            <person name="Elcheninov A.G."/>
            <person name="Kostrikina N.A."/>
            <person name="Bale N.J."/>
            <person name="Sinninghe Damste J.S."/>
            <person name="Khijniak T.V."/>
            <person name="Kublanov I.V."/>
            <person name="Toshchakov S.V."/>
        </authorList>
    </citation>
    <scope>NUCLEOTIDE SEQUENCE [LARGE SCALE GENOMIC DNA]</scope>
    <source>
        <strain evidence="3 4">AArcht4T</strain>
    </source>
</reference>
<organism evidence="3 4">
    <name type="scientific">Natrarchaeobius chitinivorans</name>
    <dbReference type="NCBI Taxonomy" id="1679083"/>
    <lineage>
        <taxon>Archaea</taxon>
        <taxon>Methanobacteriati</taxon>
        <taxon>Methanobacteriota</taxon>
        <taxon>Stenosarchaea group</taxon>
        <taxon>Halobacteria</taxon>
        <taxon>Halobacteriales</taxon>
        <taxon>Natrialbaceae</taxon>
        <taxon>Natrarchaeobius</taxon>
    </lineage>
</organism>
<proteinExistence type="predicted"/>
<dbReference type="InterPro" id="IPR058285">
    <property type="entry name" value="DUF7979"/>
</dbReference>
<protein>
    <recommendedName>
        <fullName evidence="2">DUF7979 domain-containing protein</fullName>
    </recommendedName>
</protein>
<accession>A0A3N6PFP5</accession>
<evidence type="ECO:0000313" key="4">
    <source>
        <dbReference type="Proteomes" id="UP000282323"/>
    </source>
</evidence>